<evidence type="ECO:0000313" key="2">
    <source>
        <dbReference type="EMBL" id="AGB14929.1"/>
    </source>
</evidence>
<dbReference type="STRING" id="797302.Halru_0283"/>
<reference evidence="2" key="1">
    <citation type="submission" date="2011-09" db="EMBL/GenBank/DDBJ databases">
        <title>Complete sequence of Halovivax ruber XH-70.</title>
        <authorList>
            <consortium name="US DOE Joint Genome Institute"/>
            <person name="Lucas S."/>
            <person name="Han J."/>
            <person name="Lapidus A."/>
            <person name="Cheng J.-F."/>
            <person name="Goodwin L."/>
            <person name="Pitluck S."/>
            <person name="Peters L."/>
            <person name="Mikhailova N."/>
            <person name="Davenport K."/>
            <person name="Detter J.C."/>
            <person name="Han C."/>
            <person name="Tapia R."/>
            <person name="Land M."/>
            <person name="Hauser L."/>
            <person name="Kyrpides N."/>
            <person name="Ivanova N."/>
            <person name="Pagani I."/>
            <person name="Sproer C."/>
            <person name="Anderson I."/>
            <person name="Woyke T."/>
        </authorList>
    </citation>
    <scope>NUCLEOTIDE SEQUENCE</scope>
    <source>
        <strain evidence="2">XH-70</strain>
    </source>
</reference>
<proteinExistence type="predicted"/>
<dbReference type="HOGENOM" id="CLU_050001_0_0_2"/>
<dbReference type="Proteomes" id="UP000010846">
    <property type="component" value="Chromosome"/>
</dbReference>
<protein>
    <recommendedName>
        <fullName evidence="4">PepSY domain-containing protein</fullName>
    </recommendedName>
</protein>
<gene>
    <name evidence="2" type="ordered locus">Halru_0283</name>
</gene>
<evidence type="ECO:0008006" key="4">
    <source>
        <dbReference type="Google" id="ProtNLM"/>
    </source>
</evidence>
<evidence type="ECO:0000256" key="1">
    <source>
        <dbReference type="SAM" id="MobiDB-lite"/>
    </source>
</evidence>
<feature type="region of interest" description="Disordered" evidence="1">
    <location>
        <begin position="211"/>
        <end position="241"/>
    </location>
</feature>
<evidence type="ECO:0000313" key="3">
    <source>
        <dbReference type="Proteomes" id="UP000010846"/>
    </source>
</evidence>
<dbReference type="RefSeq" id="WP_015299625.1">
    <property type="nucleotide sequence ID" value="NC_019964.1"/>
</dbReference>
<dbReference type="eggNOG" id="arCOG03052">
    <property type="taxonomic scope" value="Archaea"/>
</dbReference>
<dbReference type="AlphaFoldDB" id="L0I8A7"/>
<keyword evidence="3" id="KW-1185">Reference proteome</keyword>
<sequence length="369" mass="39055">MNGTALVSVVFATLLVVGIAVPAVALSTDAGEPSSSSLDGTTVAPAQSAPNSSSVNVTTGPQLSTVIEVSADDVQSDVEDTAFEISFEDADEATRADALADRAAALRDRAEAIDEDYADATAAYEDGDLGKAAYTQRLATLNARASNVLDSHRQFRQRVATVSPSALSAAEVDRSALNQSIEALNTVTGTGATALLAQFTAESTGEIELETDNGLSIEVESEDGERSREFERPRDDNDDRTVAQSAALETARDALSPVEDGNWTLTSSEIDDGSAYEFEFELLDAATLTGDAEIAVDGSTGDVFSLEEEIEPRDDEADDDEDADDEDDDADDEDENDEDENDAEDDEDDADEEDDDADDDGDADDEDDD</sequence>
<name>L0I8A7_HALRX</name>
<feature type="region of interest" description="Disordered" evidence="1">
    <location>
        <begin position="299"/>
        <end position="369"/>
    </location>
</feature>
<accession>L0I8A7</accession>
<organism evidence="2 3">
    <name type="scientific">Halovivax ruber (strain DSM 18193 / JCM 13892 / XH-70)</name>
    <dbReference type="NCBI Taxonomy" id="797302"/>
    <lineage>
        <taxon>Archaea</taxon>
        <taxon>Methanobacteriati</taxon>
        <taxon>Methanobacteriota</taxon>
        <taxon>Stenosarchaea group</taxon>
        <taxon>Halobacteria</taxon>
        <taxon>Halobacteriales</taxon>
        <taxon>Natrialbaceae</taxon>
        <taxon>Halovivax</taxon>
    </lineage>
</organism>
<dbReference type="KEGG" id="hru:Halru_0283"/>
<feature type="compositionally biased region" description="Polar residues" evidence="1">
    <location>
        <begin position="33"/>
        <end position="59"/>
    </location>
</feature>
<dbReference type="EMBL" id="CP003050">
    <property type="protein sequence ID" value="AGB14929.1"/>
    <property type="molecule type" value="Genomic_DNA"/>
</dbReference>
<dbReference type="GeneID" id="14375591"/>
<dbReference type="OrthoDB" id="206411at2157"/>
<feature type="compositionally biased region" description="Acidic residues" evidence="1">
    <location>
        <begin position="305"/>
        <end position="369"/>
    </location>
</feature>
<feature type="compositionally biased region" description="Basic and acidic residues" evidence="1">
    <location>
        <begin position="224"/>
        <end position="241"/>
    </location>
</feature>
<feature type="region of interest" description="Disordered" evidence="1">
    <location>
        <begin position="30"/>
        <end position="59"/>
    </location>
</feature>